<dbReference type="Proteomes" id="UP001626550">
    <property type="component" value="Unassembled WGS sequence"/>
</dbReference>
<dbReference type="EMBL" id="JBJKFK010000040">
    <property type="protein sequence ID" value="KAL3320627.1"/>
    <property type="molecule type" value="Genomic_DNA"/>
</dbReference>
<dbReference type="InterPro" id="IPR022709">
    <property type="entry name" value="SCAI"/>
</dbReference>
<accession>A0ABD2QM65</accession>
<evidence type="ECO:0000313" key="1">
    <source>
        <dbReference type="EMBL" id="KAL3320627.1"/>
    </source>
</evidence>
<dbReference type="Pfam" id="PF12070">
    <property type="entry name" value="SCAI"/>
    <property type="match status" value="1"/>
</dbReference>
<name>A0ABD2QM65_9PLAT</name>
<protein>
    <submittedName>
        <fullName evidence="1">Uncharacterized protein</fullName>
    </submittedName>
</protein>
<proteinExistence type="predicted"/>
<sequence>MTDIPGTYTNLIEKSKSLLNFTRCIDETESGYWETYYNKCFELFSKLWTLQLHHRHELETHCGLTRADFWHPRNNFCSLRTSDPTHLDESETFFTAIVSRKYYSTDVETEPELRYLKTLGRLVLVHLLKFRSDRVVANLSEMRDLLSRVDRRRHSQWERLMQDLSNFCVCLGHSTDAKRHSNMSQLLHKRPHLHPLPYRVGASDSRVYHLAKAVLFSQTSGQQAKFDNFSVDSFRMFTCLSPARILPAKPDPERELLG</sequence>
<organism evidence="1 2">
    <name type="scientific">Cichlidogyrus casuarinus</name>
    <dbReference type="NCBI Taxonomy" id="1844966"/>
    <lineage>
        <taxon>Eukaryota</taxon>
        <taxon>Metazoa</taxon>
        <taxon>Spiralia</taxon>
        <taxon>Lophotrochozoa</taxon>
        <taxon>Platyhelminthes</taxon>
        <taxon>Monogenea</taxon>
        <taxon>Monopisthocotylea</taxon>
        <taxon>Dactylogyridea</taxon>
        <taxon>Ancyrocephalidae</taxon>
        <taxon>Cichlidogyrus</taxon>
    </lineage>
</organism>
<gene>
    <name evidence="1" type="ORF">Ciccas_000702</name>
</gene>
<dbReference type="AlphaFoldDB" id="A0ABD2QM65"/>
<comment type="caution">
    <text evidence="1">The sequence shown here is derived from an EMBL/GenBank/DDBJ whole genome shotgun (WGS) entry which is preliminary data.</text>
</comment>
<evidence type="ECO:0000313" key="2">
    <source>
        <dbReference type="Proteomes" id="UP001626550"/>
    </source>
</evidence>
<keyword evidence="2" id="KW-1185">Reference proteome</keyword>
<reference evidence="1 2" key="1">
    <citation type="submission" date="2024-11" db="EMBL/GenBank/DDBJ databases">
        <title>Adaptive evolution of stress response genes in parasites aligns with host niche diversity.</title>
        <authorList>
            <person name="Hahn C."/>
            <person name="Resl P."/>
        </authorList>
    </citation>
    <scope>NUCLEOTIDE SEQUENCE [LARGE SCALE GENOMIC DNA]</scope>
    <source>
        <strain evidence="1">EGGRZ-B1_66</strain>
        <tissue evidence="1">Body</tissue>
    </source>
</reference>
<dbReference type="PANTHER" id="PTHR21243">
    <property type="entry name" value="PROTEIN SCAI"/>
    <property type="match status" value="1"/>
</dbReference>